<gene>
    <name evidence="1" type="ORF">EAE97_010048</name>
</gene>
<dbReference type="GeneID" id="62153636"/>
<keyword evidence="2" id="KW-1185">Reference proteome</keyword>
<evidence type="ECO:0000313" key="2">
    <source>
        <dbReference type="Proteomes" id="UP000710849"/>
    </source>
</evidence>
<dbReference type="EMBL" id="RCSW01000025">
    <property type="protein sequence ID" value="KAF7927373.1"/>
    <property type="molecule type" value="Genomic_DNA"/>
</dbReference>
<reference evidence="1 2" key="1">
    <citation type="journal article" date="2020" name="Genome Biol. Evol.">
        <title>Comparative genomics of Sclerotiniaceae.</title>
        <authorList>
            <person name="Valero Jimenez C.A."/>
            <person name="Steentjes M."/>
            <person name="Scholten O.E."/>
            <person name="Van Kan J.A.L."/>
        </authorList>
    </citation>
    <scope>NUCLEOTIDE SEQUENCE [LARGE SCALE GENOMIC DNA]</scope>
    <source>
        <strain evidence="1 2">MUCL 94</strain>
    </source>
</reference>
<accession>A0A9P5HYX1</accession>
<evidence type="ECO:0000313" key="1">
    <source>
        <dbReference type="EMBL" id="KAF7927373.1"/>
    </source>
</evidence>
<sequence length="287" mass="32858">MTTIGCTGGQAPILTMEFFRNINYDATIPPYEQGSIDQGYNWHMKEPQRDLDDNLIGMYSPQSLPPSIAALLSVNCDLRMLVEKRYSFAFGIAEPMVFFNFELDTLFLSHRDMHIASNKLSFYNSLVYGLDGGRQKDWEKVKFLAIEVLVTEFSGVGRENKHDIDFVKFISVIFCYFTSLKELTVVFKDHSKAVRLHGAITVLQWGYVEDLQDFENYNLSPAPRLAYYDEIKLLLSRISISARNIEKLTGAPFHVPEVESMFQKVVLGSGWQRALEDARQDYLRSSS</sequence>
<name>A0A9P5HYX1_9HELO</name>
<dbReference type="AlphaFoldDB" id="A0A9P5HYX1"/>
<dbReference type="RefSeq" id="XP_038728609.1">
    <property type="nucleotide sequence ID" value="XM_038880563.1"/>
</dbReference>
<proteinExistence type="predicted"/>
<comment type="caution">
    <text evidence="1">The sequence shown here is derived from an EMBL/GenBank/DDBJ whole genome shotgun (WGS) entry which is preliminary data.</text>
</comment>
<organism evidence="1 2">
    <name type="scientific">Botrytis byssoidea</name>
    <dbReference type="NCBI Taxonomy" id="139641"/>
    <lineage>
        <taxon>Eukaryota</taxon>
        <taxon>Fungi</taxon>
        <taxon>Dikarya</taxon>
        <taxon>Ascomycota</taxon>
        <taxon>Pezizomycotina</taxon>
        <taxon>Leotiomycetes</taxon>
        <taxon>Helotiales</taxon>
        <taxon>Sclerotiniaceae</taxon>
        <taxon>Botrytis</taxon>
    </lineage>
</organism>
<dbReference type="Proteomes" id="UP000710849">
    <property type="component" value="Unassembled WGS sequence"/>
</dbReference>
<protein>
    <submittedName>
        <fullName evidence="1">Uncharacterized protein</fullName>
    </submittedName>
</protein>